<evidence type="ECO:0000256" key="1">
    <source>
        <dbReference type="SAM" id="Coils"/>
    </source>
</evidence>
<comment type="caution">
    <text evidence="2">The sequence shown here is derived from an EMBL/GenBank/DDBJ whole genome shotgun (WGS) entry which is preliminary data.</text>
</comment>
<dbReference type="PANTHER" id="PTHR37226">
    <property type="entry name" value="GOLGIN FAMILY A PROTEIN"/>
    <property type="match status" value="1"/>
</dbReference>
<dbReference type="AlphaFoldDB" id="A0A835MU79"/>
<protein>
    <submittedName>
        <fullName evidence="2">Uncharacterized protein</fullName>
    </submittedName>
</protein>
<evidence type="ECO:0000313" key="3">
    <source>
        <dbReference type="Proteomes" id="UP000657918"/>
    </source>
</evidence>
<keyword evidence="1" id="KW-0175">Coiled coil</keyword>
<feature type="coiled-coil region" evidence="1">
    <location>
        <begin position="56"/>
        <end position="90"/>
    </location>
</feature>
<keyword evidence="3" id="KW-1185">Reference proteome</keyword>
<proteinExistence type="predicted"/>
<accession>A0A835MU79</accession>
<dbReference type="OrthoDB" id="844831at2759"/>
<dbReference type="EMBL" id="JADGMS010000010">
    <property type="protein sequence ID" value="KAF9673641.1"/>
    <property type="molecule type" value="Genomic_DNA"/>
</dbReference>
<name>A0A835MU79_9ROSI</name>
<evidence type="ECO:0000313" key="2">
    <source>
        <dbReference type="EMBL" id="KAF9673641.1"/>
    </source>
</evidence>
<feature type="coiled-coil region" evidence="1">
    <location>
        <begin position="203"/>
        <end position="230"/>
    </location>
</feature>
<gene>
    <name evidence="2" type="ORF">SADUNF_Sadunf10G0045200</name>
</gene>
<dbReference type="PANTHER" id="PTHR37226:SF4">
    <property type="entry name" value="GOLGIN FAMILY A PROTEIN"/>
    <property type="match status" value="1"/>
</dbReference>
<sequence>MDCFVGKKKSNQCEKGLRGLTEKVRLFQEEMKAVMYEREKETRAYERDMVVFAFKEAEWKQERKKLKEELKRLREGVEERDERIRVMEDRSGEDKSEKNGGFLGTPAFLVEQMREERAWRDEAVDKWKKLYLAIKAELDDLIQKTHRGASLSSFRTRTHTHTLSRLPMHSYNIPVGIPLLVVTLQLGFAGDGLYWRAEEEEMIEELKMEVKAKEGCIEELKARLVFVENEEYNRAREVDILRQSLKIMSSRKASGFSLSKPNSALVKKDRKA</sequence>
<organism evidence="2 3">
    <name type="scientific">Salix dunnii</name>
    <dbReference type="NCBI Taxonomy" id="1413687"/>
    <lineage>
        <taxon>Eukaryota</taxon>
        <taxon>Viridiplantae</taxon>
        <taxon>Streptophyta</taxon>
        <taxon>Embryophyta</taxon>
        <taxon>Tracheophyta</taxon>
        <taxon>Spermatophyta</taxon>
        <taxon>Magnoliopsida</taxon>
        <taxon>eudicotyledons</taxon>
        <taxon>Gunneridae</taxon>
        <taxon>Pentapetalae</taxon>
        <taxon>rosids</taxon>
        <taxon>fabids</taxon>
        <taxon>Malpighiales</taxon>
        <taxon>Salicaceae</taxon>
        <taxon>Saliceae</taxon>
        <taxon>Salix</taxon>
    </lineage>
</organism>
<reference evidence="2 3" key="1">
    <citation type="submission" date="2020-10" db="EMBL/GenBank/DDBJ databases">
        <title>Plant Genome Project.</title>
        <authorList>
            <person name="Zhang R.-G."/>
        </authorList>
    </citation>
    <scope>NUCLEOTIDE SEQUENCE [LARGE SCALE GENOMIC DNA]</scope>
    <source>
        <strain evidence="2">FAFU-HL-1</strain>
        <tissue evidence="2">Leaf</tissue>
    </source>
</reference>
<dbReference type="Proteomes" id="UP000657918">
    <property type="component" value="Unassembled WGS sequence"/>
</dbReference>